<feature type="compositionally biased region" description="Polar residues" evidence="1">
    <location>
        <begin position="36"/>
        <end position="45"/>
    </location>
</feature>
<sequence length="205" mass="23227">MPPTNRGNSSGNPKCPICGRHFKYLGAHIARMHGTTLSELQQRRNISTRRRLEETTNSHQETSNLRRDAPEGLVQENTTDSTDSSHQGTPNLPQEPNSISDDDFILDNQKSRIVFNNSTFNKSNAHVKINYNGGQNLVKSFLLGFDPNLTEKLSQVDIKSLCELAIVAEFGPILDESDLNILLNELNYEGYGYYDKEYYIYIKKV</sequence>
<accession>A0ABN7UU32</accession>
<dbReference type="Proteomes" id="UP000789901">
    <property type="component" value="Unassembled WGS sequence"/>
</dbReference>
<proteinExistence type="predicted"/>
<dbReference type="EMBL" id="CAJVQB010005595">
    <property type="protein sequence ID" value="CAG8665597.1"/>
    <property type="molecule type" value="Genomic_DNA"/>
</dbReference>
<keyword evidence="3" id="KW-1185">Reference proteome</keyword>
<evidence type="ECO:0000313" key="3">
    <source>
        <dbReference type="Proteomes" id="UP000789901"/>
    </source>
</evidence>
<name>A0ABN7UU32_GIGMA</name>
<feature type="compositionally biased region" description="Polar residues" evidence="1">
    <location>
        <begin position="75"/>
        <end position="99"/>
    </location>
</feature>
<feature type="region of interest" description="Disordered" evidence="1">
    <location>
        <begin position="36"/>
        <end position="103"/>
    </location>
</feature>
<organism evidence="2 3">
    <name type="scientific">Gigaspora margarita</name>
    <dbReference type="NCBI Taxonomy" id="4874"/>
    <lineage>
        <taxon>Eukaryota</taxon>
        <taxon>Fungi</taxon>
        <taxon>Fungi incertae sedis</taxon>
        <taxon>Mucoromycota</taxon>
        <taxon>Glomeromycotina</taxon>
        <taxon>Glomeromycetes</taxon>
        <taxon>Diversisporales</taxon>
        <taxon>Gigasporaceae</taxon>
        <taxon>Gigaspora</taxon>
    </lineage>
</organism>
<gene>
    <name evidence="2" type="ORF">GMARGA_LOCUS10129</name>
</gene>
<evidence type="ECO:0000313" key="2">
    <source>
        <dbReference type="EMBL" id="CAG8665597.1"/>
    </source>
</evidence>
<comment type="caution">
    <text evidence="2">The sequence shown here is derived from an EMBL/GenBank/DDBJ whole genome shotgun (WGS) entry which is preliminary data.</text>
</comment>
<protein>
    <submittedName>
        <fullName evidence="2">41410_t:CDS:1</fullName>
    </submittedName>
</protein>
<reference evidence="2 3" key="1">
    <citation type="submission" date="2021-06" db="EMBL/GenBank/DDBJ databases">
        <authorList>
            <person name="Kallberg Y."/>
            <person name="Tangrot J."/>
            <person name="Rosling A."/>
        </authorList>
    </citation>
    <scope>NUCLEOTIDE SEQUENCE [LARGE SCALE GENOMIC DNA]</scope>
    <source>
        <strain evidence="2 3">120-4 pot B 10/14</strain>
    </source>
</reference>
<evidence type="ECO:0000256" key="1">
    <source>
        <dbReference type="SAM" id="MobiDB-lite"/>
    </source>
</evidence>